<gene>
    <name evidence="1" type="ORF">U27_06263</name>
</gene>
<dbReference type="STRING" id="1499967.U27_06263"/>
<sequence length="260" mass="30095">MENKPRELIEEIIKELNTLLYQDKDNLQILLQKTVVTITNIFGAESPYIQKIKSISFIPKTSYFPEMSEQVHSNSWNSGKEQLLSILNIVLKDLETSAFKSQFSVRDGHTEALKNLQELLRKVKNPQENDFLQEAIKCFEVAALRATVIMVWNLTIDHLYEYILANKIIDFNRELAKNTDRRIKITAITQKDDFSEIPENKFLEFCRAGNIISNDVRKILDTKLGIRNTCAHPSNIKIYESKVIDFIEDLVSNVVLKFNI</sequence>
<dbReference type="EMBL" id="DF820469">
    <property type="protein sequence ID" value="GAK59286.1"/>
    <property type="molecule type" value="Genomic_DNA"/>
</dbReference>
<protein>
    <submittedName>
        <fullName evidence="1">Uncharacterized protein</fullName>
    </submittedName>
</protein>
<proteinExistence type="predicted"/>
<dbReference type="AlphaFoldDB" id="A0A081C3Y1"/>
<dbReference type="HOGENOM" id="CLU_1068164_0_0_0"/>
<evidence type="ECO:0000313" key="2">
    <source>
        <dbReference type="Proteomes" id="UP000030661"/>
    </source>
</evidence>
<accession>A0A081C3Y1</accession>
<evidence type="ECO:0000313" key="1">
    <source>
        <dbReference type="EMBL" id="GAK59286.1"/>
    </source>
</evidence>
<reference evidence="1" key="1">
    <citation type="journal article" date="2015" name="PeerJ">
        <title>First genomic representation of candidate bacterial phylum KSB3 points to enhanced environmental sensing as a trigger of wastewater bulking.</title>
        <authorList>
            <person name="Sekiguchi Y."/>
            <person name="Ohashi A."/>
            <person name="Parks D.H."/>
            <person name="Yamauchi T."/>
            <person name="Tyson G.W."/>
            <person name="Hugenholtz P."/>
        </authorList>
    </citation>
    <scope>NUCLEOTIDE SEQUENCE [LARGE SCALE GENOMIC DNA]</scope>
</reference>
<organism evidence="1">
    <name type="scientific">Vecturithrix granuli</name>
    <dbReference type="NCBI Taxonomy" id="1499967"/>
    <lineage>
        <taxon>Bacteria</taxon>
        <taxon>Candidatus Moduliflexota</taxon>
        <taxon>Candidatus Vecturitrichia</taxon>
        <taxon>Candidatus Vecturitrichales</taxon>
        <taxon>Candidatus Vecturitrichaceae</taxon>
        <taxon>Candidatus Vecturithrix</taxon>
    </lineage>
</organism>
<keyword evidence="2" id="KW-1185">Reference proteome</keyword>
<dbReference type="Proteomes" id="UP000030661">
    <property type="component" value="Unassembled WGS sequence"/>
</dbReference>
<name>A0A081C3Y1_VECG1</name>